<gene>
    <name evidence="3" type="ORF">Tci_029954</name>
</gene>
<proteinExistence type="predicted"/>
<protein>
    <submittedName>
        <fullName evidence="3">Retrovirus-related Pol polyprotein from transposon TNT 1-94</fullName>
    </submittedName>
</protein>
<evidence type="ECO:0000259" key="2">
    <source>
        <dbReference type="Pfam" id="PF07727"/>
    </source>
</evidence>
<dbReference type="PANTHER" id="PTHR11439:SF495">
    <property type="entry name" value="REVERSE TRANSCRIPTASE, RNA-DEPENDENT DNA POLYMERASE-RELATED"/>
    <property type="match status" value="1"/>
</dbReference>
<evidence type="ECO:0000256" key="1">
    <source>
        <dbReference type="SAM" id="MobiDB-lite"/>
    </source>
</evidence>
<feature type="region of interest" description="Disordered" evidence="1">
    <location>
        <begin position="131"/>
        <end position="192"/>
    </location>
</feature>
<reference evidence="3" key="1">
    <citation type="journal article" date="2019" name="Sci. Rep.">
        <title>Draft genome of Tanacetum cinerariifolium, the natural source of mosquito coil.</title>
        <authorList>
            <person name="Yamashiro T."/>
            <person name="Shiraishi A."/>
            <person name="Satake H."/>
            <person name="Nakayama K."/>
        </authorList>
    </citation>
    <scope>NUCLEOTIDE SEQUENCE</scope>
</reference>
<dbReference type="Pfam" id="PF07727">
    <property type="entry name" value="RVT_2"/>
    <property type="match status" value="1"/>
</dbReference>
<comment type="caution">
    <text evidence="3">The sequence shown here is derived from an EMBL/GenBank/DDBJ whole genome shotgun (WGS) entry which is preliminary data.</text>
</comment>
<feature type="compositionally biased region" description="Basic and acidic residues" evidence="1">
    <location>
        <begin position="161"/>
        <end position="184"/>
    </location>
</feature>
<sequence>MNGEISYGDRLRLTLGMIWCYKEGILLSFDVETSEAKASADKSKVVRKNFCPPLIEDWISDSKDKVESKYKIEKGNPQMDLQDKGVINSGCLRHITGNMSYLTDYEKINKGYVAFGGNPKGGKITSRVVARNQSNGNVGTKACGDVESKSSQDDGFQPSSDDEKKVDEDPRQQSKCKDQEKEDNVNNTNNVNAVGTNGLNVVGANTNNELSFDLQMPALEDISTFNFLSDHEDADEEADTNNMDTTILVSPTPTTRIYKDHLINQDERDIVIRNKARLVTQGHTQKEGLDYDEVFSPVAIIKAIRLFLAYASFKDFVVYQMDVTSAFLYGKIEEEVYVCQPLGFKDHDFPDKVYKVEKAPYGLHQDPKAWYETLSTYLLNNEFHKGKIDKTLFIRRSQECKHTNGNSKSLLKDEDGKEVDVHMYRSMIGSLMYLTSSRPDIMFAVCACAQYQVNLKVSHLHAVKRIFSERNKMWLQIPQQKLNMWLLQVVIDKYYGFKINCLIMWFEQIVDILNANLIKFALTVNPTVYTSCIEQFWATVKAKTVNGEAQLQALVDGKKILITESTVRRDLQLEDAEGVDCLLNAVIFEHLTFYKAFFS</sequence>
<accession>A0A6L2L8F4</accession>
<dbReference type="AlphaFoldDB" id="A0A6L2L8F4"/>
<feature type="domain" description="Reverse transcriptase Ty1/copia-type" evidence="2">
    <location>
        <begin position="253"/>
        <end position="399"/>
    </location>
</feature>
<dbReference type="EMBL" id="BKCJ010003923">
    <property type="protein sequence ID" value="GEU57976.1"/>
    <property type="molecule type" value="Genomic_DNA"/>
</dbReference>
<organism evidence="3">
    <name type="scientific">Tanacetum cinerariifolium</name>
    <name type="common">Dalmatian daisy</name>
    <name type="synonym">Chrysanthemum cinerariifolium</name>
    <dbReference type="NCBI Taxonomy" id="118510"/>
    <lineage>
        <taxon>Eukaryota</taxon>
        <taxon>Viridiplantae</taxon>
        <taxon>Streptophyta</taxon>
        <taxon>Embryophyta</taxon>
        <taxon>Tracheophyta</taxon>
        <taxon>Spermatophyta</taxon>
        <taxon>Magnoliopsida</taxon>
        <taxon>eudicotyledons</taxon>
        <taxon>Gunneridae</taxon>
        <taxon>Pentapetalae</taxon>
        <taxon>asterids</taxon>
        <taxon>campanulids</taxon>
        <taxon>Asterales</taxon>
        <taxon>Asteraceae</taxon>
        <taxon>Asteroideae</taxon>
        <taxon>Anthemideae</taxon>
        <taxon>Anthemidinae</taxon>
        <taxon>Tanacetum</taxon>
    </lineage>
</organism>
<dbReference type="InterPro" id="IPR013103">
    <property type="entry name" value="RVT_2"/>
</dbReference>
<dbReference type="PANTHER" id="PTHR11439">
    <property type="entry name" value="GAG-POL-RELATED RETROTRANSPOSON"/>
    <property type="match status" value="1"/>
</dbReference>
<evidence type="ECO:0000313" key="3">
    <source>
        <dbReference type="EMBL" id="GEU57976.1"/>
    </source>
</evidence>
<name>A0A6L2L8F4_TANCI</name>